<dbReference type="Pfam" id="PF02836">
    <property type="entry name" value="Glyco_hydro_2_C"/>
    <property type="match status" value="1"/>
</dbReference>
<keyword evidence="10" id="KW-1185">Reference proteome</keyword>
<dbReference type="InterPro" id="IPR036156">
    <property type="entry name" value="Beta-gal/glucu_dom_sf"/>
</dbReference>
<feature type="domain" description="DUF4982" evidence="7">
    <location>
        <begin position="651"/>
        <end position="700"/>
    </location>
</feature>
<dbReference type="InterPro" id="IPR040605">
    <property type="entry name" value="Glyco_hydro2_dom5"/>
</dbReference>
<dbReference type="Pfam" id="PF00703">
    <property type="entry name" value="Glyco_hydro_2"/>
    <property type="match status" value="1"/>
</dbReference>
<dbReference type="InterPro" id="IPR032311">
    <property type="entry name" value="DUF4982"/>
</dbReference>
<dbReference type="Pfam" id="PF02837">
    <property type="entry name" value="Glyco_hydro_2_N"/>
    <property type="match status" value="1"/>
</dbReference>
<dbReference type="Proteomes" id="UP000809621">
    <property type="component" value="Unassembled WGS sequence"/>
</dbReference>
<dbReference type="SUPFAM" id="SSF51445">
    <property type="entry name" value="(Trans)glycosidases"/>
    <property type="match status" value="1"/>
</dbReference>
<comment type="caution">
    <text evidence="9">The sequence shown here is derived from an EMBL/GenBank/DDBJ whole genome shotgun (WGS) entry which is preliminary data.</text>
</comment>
<dbReference type="Pfam" id="PF18565">
    <property type="entry name" value="Glyco_hydro2_C5"/>
    <property type="match status" value="1"/>
</dbReference>
<evidence type="ECO:0000313" key="10">
    <source>
        <dbReference type="Proteomes" id="UP000809621"/>
    </source>
</evidence>
<comment type="similarity">
    <text evidence="1">Belongs to the glycosyl hydrolase 2 family.</text>
</comment>
<evidence type="ECO:0000256" key="3">
    <source>
        <dbReference type="ARBA" id="ARBA00023295"/>
    </source>
</evidence>
<feature type="domain" description="Glycoside hydrolase family 2" evidence="8">
    <location>
        <begin position="742"/>
        <end position="814"/>
    </location>
</feature>
<dbReference type="Pfam" id="PF16355">
    <property type="entry name" value="DUF4982"/>
    <property type="match status" value="1"/>
</dbReference>
<dbReference type="InterPro" id="IPR006102">
    <property type="entry name" value="Ig-like_GH2"/>
</dbReference>
<dbReference type="InterPro" id="IPR006101">
    <property type="entry name" value="Glyco_hydro_2"/>
</dbReference>
<evidence type="ECO:0000259" key="6">
    <source>
        <dbReference type="Pfam" id="PF02837"/>
    </source>
</evidence>
<dbReference type="SUPFAM" id="SSF49303">
    <property type="entry name" value="beta-Galactosidase/glucuronidase domain"/>
    <property type="match status" value="1"/>
</dbReference>
<feature type="domain" description="Glycosyl hydrolases family 2 sugar binding" evidence="6">
    <location>
        <begin position="55"/>
        <end position="145"/>
    </location>
</feature>
<evidence type="ECO:0000259" key="5">
    <source>
        <dbReference type="Pfam" id="PF02836"/>
    </source>
</evidence>
<name>A0ABS2HEA3_9VIBR</name>
<keyword evidence="2" id="KW-0378">Hydrolase</keyword>
<evidence type="ECO:0000259" key="4">
    <source>
        <dbReference type="Pfam" id="PF00703"/>
    </source>
</evidence>
<reference evidence="9 10" key="1">
    <citation type="submission" date="2021-02" db="EMBL/GenBank/DDBJ databases">
        <authorList>
            <person name="Park J.-S."/>
        </authorList>
    </citation>
    <scope>NUCLEOTIDE SEQUENCE [LARGE SCALE GENOMIC DNA]</scope>
    <source>
        <strain evidence="9 10">188UL20-2</strain>
    </source>
</reference>
<evidence type="ECO:0000313" key="9">
    <source>
        <dbReference type="EMBL" id="MBM7035411.1"/>
    </source>
</evidence>
<proteinExistence type="inferred from homology"/>
<dbReference type="InterPro" id="IPR008979">
    <property type="entry name" value="Galactose-bd-like_sf"/>
</dbReference>
<dbReference type="PANTHER" id="PTHR42732:SF1">
    <property type="entry name" value="BETA-MANNOSIDASE"/>
    <property type="match status" value="1"/>
</dbReference>
<dbReference type="InterPro" id="IPR051913">
    <property type="entry name" value="GH2_Domain-Containing"/>
</dbReference>
<dbReference type="Gene3D" id="2.60.40.10">
    <property type="entry name" value="Immunoglobulins"/>
    <property type="match status" value="3"/>
</dbReference>
<evidence type="ECO:0000256" key="2">
    <source>
        <dbReference type="ARBA" id="ARBA00022801"/>
    </source>
</evidence>
<dbReference type="InterPro" id="IPR006104">
    <property type="entry name" value="Glyco_hydro_2_N"/>
</dbReference>
<dbReference type="PANTHER" id="PTHR42732">
    <property type="entry name" value="BETA-GALACTOSIDASE"/>
    <property type="match status" value="1"/>
</dbReference>
<dbReference type="InterPro" id="IPR006103">
    <property type="entry name" value="Glyco_hydro_2_cat"/>
</dbReference>
<feature type="domain" description="Glycoside hydrolase family 2 catalytic" evidence="5">
    <location>
        <begin position="284"/>
        <end position="418"/>
    </location>
</feature>
<dbReference type="Gene3D" id="3.20.20.80">
    <property type="entry name" value="Glycosidases"/>
    <property type="match status" value="1"/>
</dbReference>
<protein>
    <submittedName>
        <fullName evidence="9">DUF4982 domain-containing protein</fullName>
    </submittedName>
</protein>
<evidence type="ECO:0000256" key="1">
    <source>
        <dbReference type="ARBA" id="ARBA00007401"/>
    </source>
</evidence>
<gene>
    <name evidence="9" type="ORF">JQC93_03245</name>
</gene>
<keyword evidence="3" id="KW-0326">Glycosidase</keyword>
<feature type="domain" description="Glycoside hydrolase family 2 immunoglobulin-like beta-sandwich" evidence="4">
    <location>
        <begin position="175"/>
        <end position="277"/>
    </location>
</feature>
<dbReference type="SUPFAM" id="SSF49785">
    <property type="entry name" value="Galactose-binding domain-like"/>
    <property type="match status" value="1"/>
</dbReference>
<evidence type="ECO:0000259" key="8">
    <source>
        <dbReference type="Pfam" id="PF18565"/>
    </source>
</evidence>
<dbReference type="PRINTS" id="PR00132">
    <property type="entry name" value="GLHYDRLASE2"/>
</dbReference>
<dbReference type="RefSeq" id="WP_205157014.1">
    <property type="nucleotide sequence ID" value="NZ_JAFEUM010000001.1"/>
</dbReference>
<sequence length="833" mass="94701">MPRQIIDFTPGWEFQLSDHLPQSPLCRSVSIPHDWSVEHPFDEALDGATGYLPGGMGWYRKRFSAPTLKPNQRVIIVFDGIYNNSELRLNGQLLARHPYGYSPLKIDITDHLDSSNELIVKVDRRRYIDSRWYTGSGIYRDVNMFIVNPTHIDIWGNQLTADRISRESATITQSLSVNLPRYLESATQQALQIKTSLFDCQTNMDKPVACHVHTASELDFACIKRAQPISFEFSLQNPKLWSLESPNRYQVVTQLIATDENGQQVCVDEDTQPFGFRTIRFDPDNGFFLNDQATKIKGVCLHHDGGLVGAAVPDAVWRRRLLKLKQAGVNAIRSAHNPASLAFLTLCDELGLLVQDEFFDEWDYPKDKRLNMGEQHEDFYSRGYTEHFHQYAESDLKNTLCSRVNHPCIFMWSIGNEIEWTYPRNVTATGFFDASWDGNYFWNLPPHSPEQISQHLEELPRQQHDIGTTAKMLSGWVKQLDTSRPVTANCILPSASYLSGYADALDVIGFSYRRVVYDYGHQHYPNLPIIGNENLGQWHEWKAAIERPHVAGIFLWTGINYMGESHDQWPTRTTDSGLLDSAGFEKPSHAMFKSLWCDEPVLNIFTQSADSTDLIIAPEDNAAYETDPDAWQQKLWTWPQRNQHWNYDEQQMVVVEVYTNCPAVELQLNGQSMGKRVLSEHPDRILRWAVPFSHGTLTAIECDVEDNESDKRCACSCSLTSADSPSDVEIDLEFSDQDGAYRHIILKNIDSQQRVVRHQQVTYRVEIEGGRLLGVDNGAKDSLQPYQSNTITTHNGQALALVVLEKQSATIRVTGALSNPDNSGVIERTLQLS</sequence>
<dbReference type="EMBL" id="JAFEUM010000001">
    <property type="protein sequence ID" value="MBM7035411.1"/>
    <property type="molecule type" value="Genomic_DNA"/>
</dbReference>
<organism evidence="9 10">
    <name type="scientific">Vibrio ulleungensis</name>
    <dbReference type="NCBI Taxonomy" id="2807619"/>
    <lineage>
        <taxon>Bacteria</taxon>
        <taxon>Pseudomonadati</taxon>
        <taxon>Pseudomonadota</taxon>
        <taxon>Gammaproteobacteria</taxon>
        <taxon>Vibrionales</taxon>
        <taxon>Vibrionaceae</taxon>
        <taxon>Vibrio</taxon>
    </lineage>
</organism>
<accession>A0ABS2HEA3</accession>
<evidence type="ECO:0000259" key="7">
    <source>
        <dbReference type="Pfam" id="PF16355"/>
    </source>
</evidence>
<dbReference type="InterPro" id="IPR013783">
    <property type="entry name" value="Ig-like_fold"/>
</dbReference>
<dbReference type="InterPro" id="IPR017853">
    <property type="entry name" value="GH"/>
</dbReference>
<dbReference type="Gene3D" id="2.60.120.260">
    <property type="entry name" value="Galactose-binding domain-like"/>
    <property type="match status" value="1"/>
</dbReference>